<dbReference type="PANTHER" id="PTHR33371:SF18">
    <property type="entry name" value="MCE-FAMILY PROTEIN MCE3C"/>
    <property type="match status" value="1"/>
</dbReference>
<dbReference type="InterPro" id="IPR024516">
    <property type="entry name" value="Mce_C"/>
</dbReference>
<dbReference type="KEGG" id="nno:NONO_c15180"/>
<dbReference type="PANTHER" id="PTHR33371">
    <property type="entry name" value="INTERMEMBRANE PHOSPHOLIPID TRANSPORT SYSTEM BINDING PROTEIN MLAD-RELATED"/>
    <property type="match status" value="1"/>
</dbReference>
<gene>
    <name evidence="4" type="primary">mce4C</name>
    <name evidence="4" type="ORF">NONO_c15180</name>
</gene>
<evidence type="ECO:0000256" key="1">
    <source>
        <dbReference type="SAM" id="Phobius"/>
    </source>
</evidence>
<protein>
    <submittedName>
        <fullName evidence="4">MCE family protein MceC</fullName>
    </submittedName>
</protein>
<dbReference type="Pfam" id="PF11887">
    <property type="entry name" value="Mce4_CUP1"/>
    <property type="match status" value="1"/>
</dbReference>
<evidence type="ECO:0000313" key="5">
    <source>
        <dbReference type="Proteomes" id="UP000019150"/>
    </source>
</evidence>
<dbReference type="HOGENOM" id="CLU_026704_2_0_11"/>
<dbReference type="PATRIC" id="fig|1415166.3.peg.1542"/>
<dbReference type="NCBIfam" id="TIGR00996">
    <property type="entry name" value="Mtu_fam_mce"/>
    <property type="match status" value="1"/>
</dbReference>
<dbReference type="RefSeq" id="WP_081769653.1">
    <property type="nucleotide sequence ID" value="NZ_CP006850.1"/>
</dbReference>
<dbReference type="InterPro" id="IPR052336">
    <property type="entry name" value="MlaD_Phospholipid_Transporter"/>
</dbReference>
<feature type="transmembrane region" description="Helical" evidence="1">
    <location>
        <begin position="39"/>
        <end position="59"/>
    </location>
</feature>
<organism evidence="4 5">
    <name type="scientific">Nocardia nova SH22a</name>
    <dbReference type="NCBI Taxonomy" id="1415166"/>
    <lineage>
        <taxon>Bacteria</taxon>
        <taxon>Bacillati</taxon>
        <taxon>Actinomycetota</taxon>
        <taxon>Actinomycetes</taxon>
        <taxon>Mycobacteriales</taxon>
        <taxon>Nocardiaceae</taxon>
        <taxon>Nocardia</taxon>
    </lineage>
</organism>
<feature type="domain" description="Mammalian cell entry C-terminal" evidence="3">
    <location>
        <begin position="147"/>
        <end position="333"/>
    </location>
</feature>
<keyword evidence="1" id="KW-0812">Transmembrane</keyword>
<keyword evidence="1" id="KW-1133">Transmembrane helix</keyword>
<keyword evidence="5" id="KW-1185">Reference proteome</keyword>
<dbReference type="GO" id="GO:0005576">
    <property type="term" value="C:extracellular region"/>
    <property type="evidence" value="ECO:0007669"/>
    <property type="project" value="TreeGrafter"/>
</dbReference>
<evidence type="ECO:0000259" key="2">
    <source>
        <dbReference type="Pfam" id="PF02470"/>
    </source>
</evidence>
<dbReference type="STRING" id="1415166.NONO_c15180"/>
<reference evidence="4 5" key="1">
    <citation type="journal article" date="2014" name="Appl. Environ. Microbiol.">
        <title>Insights into the Microbial Degradation of Rubber and Gutta-Percha by Analysis of the Complete Genome of Nocardia nova SH22a.</title>
        <authorList>
            <person name="Luo Q."/>
            <person name="Hiessl S."/>
            <person name="Poehlein A."/>
            <person name="Daniel R."/>
            <person name="Steinbuchel A."/>
        </authorList>
    </citation>
    <scope>NUCLEOTIDE SEQUENCE [LARGE SCALE GENOMIC DNA]</scope>
    <source>
        <strain evidence="4">SH22a</strain>
    </source>
</reference>
<dbReference type="InterPro" id="IPR003399">
    <property type="entry name" value="Mce/MlaD"/>
</dbReference>
<dbReference type="InterPro" id="IPR005693">
    <property type="entry name" value="Mce"/>
</dbReference>
<evidence type="ECO:0000259" key="3">
    <source>
        <dbReference type="Pfam" id="PF11887"/>
    </source>
</evidence>
<proteinExistence type="predicted"/>
<dbReference type="Pfam" id="PF02470">
    <property type="entry name" value="MlaD"/>
    <property type="match status" value="1"/>
</dbReference>
<keyword evidence="1" id="KW-0472">Membrane</keyword>
<evidence type="ECO:0000313" key="4">
    <source>
        <dbReference type="EMBL" id="AHH16319.1"/>
    </source>
</evidence>
<dbReference type="eggNOG" id="COG1463">
    <property type="taxonomic scope" value="Bacteria"/>
</dbReference>
<name>W5TAY5_9NOCA</name>
<dbReference type="Proteomes" id="UP000019150">
    <property type="component" value="Chromosome"/>
</dbReference>
<dbReference type="AlphaFoldDB" id="W5TAY5"/>
<accession>W5TAY5</accession>
<dbReference type="EMBL" id="CP006850">
    <property type="protein sequence ID" value="AHH16319.1"/>
    <property type="molecule type" value="Genomic_DNA"/>
</dbReference>
<feature type="domain" description="Mce/MlaD" evidence="2">
    <location>
        <begin position="66"/>
        <end position="141"/>
    </location>
</feature>
<dbReference type="OrthoDB" id="3456055at2"/>
<sequence>MNEFLHRFRRINWLLDRFELPILPEMWAAIPGYRQNRHFWLGIAAGAGVIALVLGVGFFTRLDLGHRTIRAEFAQAAGLRPGNSVDVAGIEVGTVDSARLAGDRIIVALKVRSDVAVGPDATAAVKMSTILGKMHVELHPGTGKDLPGNIIRLDHTQVPYNLAKVVDDPNYTNSFEHLERLDPEALRASLDAVARQMGDSPQLTAQALDSVGVLAKVIGDRRDEVDKLLKNIDSVARLVDDNRNGVLLLLTRGQAIGSAVAQRENLVRGLLDNIATVSKYLQQLGADNNGQLGPMIRDLDTMSQGLQRNKDNLDRLYQTMPVALRQVNNTFGNGPYGEVYLPWGLFPDNWLCAAGAVTGCR</sequence>